<keyword evidence="7" id="KW-1015">Disulfide bond</keyword>
<reference evidence="15 16" key="1">
    <citation type="submission" date="2019-03" db="EMBL/GenBank/DDBJ databases">
        <title>Genomic Encyclopedia of Type Strains, Phase IV (KMG-IV): sequencing the most valuable type-strain genomes for metagenomic binning, comparative biology and taxonomic classification.</title>
        <authorList>
            <person name="Goeker M."/>
        </authorList>
    </citation>
    <scope>NUCLEOTIDE SEQUENCE [LARGE SCALE GENOMIC DNA]</scope>
    <source>
        <strain evidence="15 16">DSM 11170</strain>
    </source>
</reference>
<dbReference type="EMBL" id="SLXT01000004">
    <property type="protein sequence ID" value="TCP68107.1"/>
    <property type="molecule type" value="Genomic_DNA"/>
</dbReference>
<dbReference type="AlphaFoldDB" id="A0A4R2RZ21"/>
<evidence type="ECO:0000313" key="16">
    <source>
        <dbReference type="Proteomes" id="UP000294813"/>
    </source>
</evidence>
<keyword evidence="16" id="KW-1185">Reference proteome</keyword>
<dbReference type="SUPFAM" id="SSF52833">
    <property type="entry name" value="Thioredoxin-like"/>
    <property type="match status" value="1"/>
</dbReference>
<evidence type="ECO:0000256" key="12">
    <source>
        <dbReference type="ARBA" id="ARBA00049091"/>
    </source>
</evidence>
<keyword evidence="8" id="KW-0676">Redox-active center</keyword>
<evidence type="ECO:0000256" key="11">
    <source>
        <dbReference type="ARBA" id="ARBA00041373"/>
    </source>
</evidence>
<dbReference type="InterPro" id="IPR013766">
    <property type="entry name" value="Thioredoxin_domain"/>
</dbReference>
<evidence type="ECO:0000256" key="5">
    <source>
        <dbReference type="ARBA" id="ARBA00022862"/>
    </source>
</evidence>
<evidence type="ECO:0000259" key="14">
    <source>
        <dbReference type="PROSITE" id="PS51352"/>
    </source>
</evidence>
<dbReference type="InterPro" id="IPR050924">
    <property type="entry name" value="Peroxiredoxin_BCP/PrxQ"/>
</dbReference>
<dbReference type="GO" id="GO:0008379">
    <property type="term" value="F:thioredoxin peroxidase activity"/>
    <property type="evidence" value="ECO:0007669"/>
    <property type="project" value="TreeGrafter"/>
</dbReference>
<keyword evidence="5" id="KW-0049">Antioxidant</keyword>
<dbReference type="Gene3D" id="3.40.30.10">
    <property type="entry name" value="Glutaredoxin"/>
    <property type="match status" value="1"/>
</dbReference>
<dbReference type="Proteomes" id="UP000294813">
    <property type="component" value="Unassembled WGS sequence"/>
</dbReference>
<evidence type="ECO:0000256" key="9">
    <source>
        <dbReference type="ARBA" id="ARBA00032824"/>
    </source>
</evidence>
<comment type="subunit">
    <text evidence="2">Monomer.</text>
</comment>
<dbReference type="FunFam" id="3.40.30.10:FF:000007">
    <property type="entry name" value="Thioredoxin-dependent thiol peroxidase"/>
    <property type="match status" value="1"/>
</dbReference>
<dbReference type="GO" id="GO:0034599">
    <property type="term" value="P:cellular response to oxidative stress"/>
    <property type="evidence" value="ECO:0007669"/>
    <property type="project" value="TreeGrafter"/>
</dbReference>
<dbReference type="EC" id="1.11.1.24" evidence="3"/>
<dbReference type="PROSITE" id="PS51352">
    <property type="entry name" value="THIOREDOXIN_2"/>
    <property type="match status" value="1"/>
</dbReference>
<name>A0A4R2RZ21_9FIRM</name>
<evidence type="ECO:0000256" key="10">
    <source>
        <dbReference type="ARBA" id="ARBA00038489"/>
    </source>
</evidence>
<evidence type="ECO:0000256" key="2">
    <source>
        <dbReference type="ARBA" id="ARBA00011245"/>
    </source>
</evidence>
<evidence type="ECO:0000256" key="8">
    <source>
        <dbReference type="ARBA" id="ARBA00023284"/>
    </source>
</evidence>
<feature type="domain" description="Thioredoxin" evidence="14">
    <location>
        <begin position="5"/>
        <end position="158"/>
    </location>
</feature>
<comment type="function">
    <text evidence="1">Thiol-specific peroxidase that catalyzes the reduction of hydrogen peroxide and organic hydroperoxides to water and alcohols, respectively. Plays a role in cell protection against oxidative stress by detoxifying peroxides and as sensor of hydrogen peroxide-mediated signaling events.</text>
</comment>
<sequence>MMADILAGQPAPLFTLPASDGSTVELAQLCGQYVVLYFYPKDNTPGCTLETRQFGELHEQFQAANAVILGISRDSIKSHQKFIEKLCTPFLLLSDSDSVVCTLYDVLKEKNMYGKKSIGVERTTVLIDPEGNVVQVWRKVKADGHAGAVLAALQSVTS</sequence>
<keyword evidence="4" id="KW-0575">Peroxidase</keyword>
<evidence type="ECO:0000256" key="6">
    <source>
        <dbReference type="ARBA" id="ARBA00023002"/>
    </source>
</evidence>
<dbReference type="InterPro" id="IPR000866">
    <property type="entry name" value="AhpC/TSA"/>
</dbReference>
<gene>
    <name evidence="15" type="ORF">EDD73_1049</name>
</gene>
<evidence type="ECO:0000256" key="7">
    <source>
        <dbReference type="ARBA" id="ARBA00023157"/>
    </source>
</evidence>
<dbReference type="GO" id="GO:0045454">
    <property type="term" value="P:cell redox homeostasis"/>
    <property type="evidence" value="ECO:0007669"/>
    <property type="project" value="TreeGrafter"/>
</dbReference>
<protein>
    <recommendedName>
        <fullName evidence="3">thioredoxin-dependent peroxiredoxin</fullName>
        <ecNumber evidence="3">1.11.1.24</ecNumber>
    </recommendedName>
    <alternativeName>
        <fullName evidence="11">Bacterioferritin comigratory protein</fullName>
    </alternativeName>
    <alternativeName>
        <fullName evidence="9">Thioredoxin peroxidase</fullName>
    </alternativeName>
</protein>
<evidence type="ECO:0000256" key="13">
    <source>
        <dbReference type="PIRSR" id="PIRSR000239-1"/>
    </source>
</evidence>
<evidence type="ECO:0000256" key="1">
    <source>
        <dbReference type="ARBA" id="ARBA00003330"/>
    </source>
</evidence>
<comment type="caution">
    <text evidence="15">The sequence shown here is derived from an EMBL/GenBank/DDBJ whole genome shotgun (WGS) entry which is preliminary data.</text>
</comment>
<accession>A0A4R2RZ21</accession>
<dbReference type="InterPro" id="IPR024706">
    <property type="entry name" value="Peroxiredoxin_AhpC-typ"/>
</dbReference>
<keyword evidence="6" id="KW-0560">Oxidoreductase</keyword>
<dbReference type="InterPro" id="IPR036249">
    <property type="entry name" value="Thioredoxin-like_sf"/>
</dbReference>
<dbReference type="GO" id="GO:0005737">
    <property type="term" value="C:cytoplasm"/>
    <property type="evidence" value="ECO:0007669"/>
    <property type="project" value="TreeGrafter"/>
</dbReference>
<dbReference type="PANTHER" id="PTHR42801:SF4">
    <property type="entry name" value="AHPC_TSA FAMILY PROTEIN"/>
    <property type="match status" value="1"/>
</dbReference>
<dbReference type="PIRSF" id="PIRSF000239">
    <property type="entry name" value="AHPC"/>
    <property type="match status" value="1"/>
</dbReference>
<feature type="active site" description="Cysteine sulfenic acid (-SOH) intermediate; for peroxidase activity" evidence="13">
    <location>
        <position position="47"/>
    </location>
</feature>
<proteinExistence type="inferred from homology"/>
<comment type="similarity">
    <text evidence="10">Belongs to the peroxiredoxin family. BCP/PrxQ subfamily.</text>
</comment>
<evidence type="ECO:0000313" key="15">
    <source>
        <dbReference type="EMBL" id="TCP68107.1"/>
    </source>
</evidence>
<evidence type="ECO:0000256" key="4">
    <source>
        <dbReference type="ARBA" id="ARBA00022559"/>
    </source>
</evidence>
<dbReference type="CDD" id="cd03017">
    <property type="entry name" value="PRX_BCP"/>
    <property type="match status" value="1"/>
</dbReference>
<evidence type="ECO:0000256" key="3">
    <source>
        <dbReference type="ARBA" id="ARBA00013017"/>
    </source>
</evidence>
<comment type="catalytic activity">
    <reaction evidence="12">
        <text>a hydroperoxide + [thioredoxin]-dithiol = an alcohol + [thioredoxin]-disulfide + H2O</text>
        <dbReference type="Rhea" id="RHEA:62620"/>
        <dbReference type="Rhea" id="RHEA-COMP:10698"/>
        <dbReference type="Rhea" id="RHEA-COMP:10700"/>
        <dbReference type="ChEBI" id="CHEBI:15377"/>
        <dbReference type="ChEBI" id="CHEBI:29950"/>
        <dbReference type="ChEBI" id="CHEBI:30879"/>
        <dbReference type="ChEBI" id="CHEBI:35924"/>
        <dbReference type="ChEBI" id="CHEBI:50058"/>
        <dbReference type="EC" id="1.11.1.24"/>
    </reaction>
</comment>
<dbReference type="Pfam" id="PF00578">
    <property type="entry name" value="AhpC-TSA"/>
    <property type="match status" value="1"/>
</dbReference>
<dbReference type="PANTHER" id="PTHR42801">
    <property type="entry name" value="THIOREDOXIN-DEPENDENT PEROXIDE REDUCTASE"/>
    <property type="match status" value="1"/>
</dbReference>
<organism evidence="15 16">
    <name type="scientific">Heliophilum fasciatum</name>
    <dbReference type="NCBI Taxonomy" id="35700"/>
    <lineage>
        <taxon>Bacteria</taxon>
        <taxon>Bacillati</taxon>
        <taxon>Bacillota</taxon>
        <taxon>Clostridia</taxon>
        <taxon>Eubacteriales</taxon>
        <taxon>Heliobacteriaceae</taxon>
        <taxon>Heliophilum</taxon>
    </lineage>
</organism>